<gene>
    <name evidence="1" type="ORF">K443DRAFT_321666</name>
</gene>
<organism evidence="1 2">
    <name type="scientific">Laccaria amethystina LaAM-08-1</name>
    <dbReference type="NCBI Taxonomy" id="1095629"/>
    <lineage>
        <taxon>Eukaryota</taxon>
        <taxon>Fungi</taxon>
        <taxon>Dikarya</taxon>
        <taxon>Basidiomycota</taxon>
        <taxon>Agaricomycotina</taxon>
        <taxon>Agaricomycetes</taxon>
        <taxon>Agaricomycetidae</taxon>
        <taxon>Agaricales</taxon>
        <taxon>Agaricineae</taxon>
        <taxon>Hydnangiaceae</taxon>
        <taxon>Laccaria</taxon>
    </lineage>
</organism>
<reference evidence="2" key="2">
    <citation type="submission" date="2015-01" db="EMBL/GenBank/DDBJ databases">
        <title>Evolutionary Origins and Diversification of the Mycorrhizal Mutualists.</title>
        <authorList>
            <consortium name="DOE Joint Genome Institute"/>
            <consortium name="Mycorrhizal Genomics Consortium"/>
            <person name="Kohler A."/>
            <person name="Kuo A."/>
            <person name="Nagy L.G."/>
            <person name="Floudas D."/>
            <person name="Copeland A."/>
            <person name="Barry K.W."/>
            <person name="Cichocki N."/>
            <person name="Veneault-Fourrey C."/>
            <person name="LaButti K."/>
            <person name="Lindquist E.A."/>
            <person name="Lipzen A."/>
            <person name="Lundell T."/>
            <person name="Morin E."/>
            <person name="Murat C."/>
            <person name="Riley R."/>
            <person name="Ohm R."/>
            <person name="Sun H."/>
            <person name="Tunlid A."/>
            <person name="Henrissat B."/>
            <person name="Grigoriev I.V."/>
            <person name="Hibbett D.S."/>
            <person name="Martin F."/>
        </authorList>
    </citation>
    <scope>NUCLEOTIDE SEQUENCE [LARGE SCALE GENOMIC DNA]</scope>
    <source>
        <strain evidence="2">LaAM-08-1</strain>
    </source>
</reference>
<dbReference type="EMBL" id="KN838746">
    <property type="protein sequence ID" value="KIJ95706.1"/>
    <property type="molecule type" value="Genomic_DNA"/>
</dbReference>
<accession>A0A0C9XD99</accession>
<sequence length="106" mass="11870">MSYIAYAPFLDALILDEGPQDSATYHVLRPTTITNPIDSSASLHIAWTKTTPNEGRTLALSARTLPFKAINCHLKIQRNISSRVPQCPRFLPRNGATCYMMVECFK</sequence>
<dbReference type="Proteomes" id="UP000054477">
    <property type="component" value="Unassembled WGS sequence"/>
</dbReference>
<keyword evidence="2" id="KW-1185">Reference proteome</keyword>
<proteinExistence type="predicted"/>
<dbReference type="AlphaFoldDB" id="A0A0C9XD99"/>
<dbReference type="HOGENOM" id="CLU_2223685_0_0_1"/>
<name>A0A0C9XD99_9AGAR</name>
<evidence type="ECO:0000313" key="2">
    <source>
        <dbReference type="Proteomes" id="UP000054477"/>
    </source>
</evidence>
<evidence type="ECO:0000313" key="1">
    <source>
        <dbReference type="EMBL" id="KIJ95706.1"/>
    </source>
</evidence>
<reference evidence="1 2" key="1">
    <citation type="submission" date="2014-04" db="EMBL/GenBank/DDBJ databases">
        <authorList>
            <consortium name="DOE Joint Genome Institute"/>
            <person name="Kuo A."/>
            <person name="Kohler A."/>
            <person name="Nagy L.G."/>
            <person name="Floudas D."/>
            <person name="Copeland A."/>
            <person name="Barry K.W."/>
            <person name="Cichocki N."/>
            <person name="Veneault-Fourrey C."/>
            <person name="LaButti K."/>
            <person name="Lindquist E.A."/>
            <person name="Lipzen A."/>
            <person name="Lundell T."/>
            <person name="Morin E."/>
            <person name="Murat C."/>
            <person name="Sun H."/>
            <person name="Tunlid A."/>
            <person name="Henrissat B."/>
            <person name="Grigoriev I.V."/>
            <person name="Hibbett D.S."/>
            <person name="Martin F."/>
            <person name="Nordberg H.P."/>
            <person name="Cantor M.N."/>
            <person name="Hua S.X."/>
        </authorList>
    </citation>
    <scope>NUCLEOTIDE SEQUENCE [LARGE SCALE GENOMIC DNA]</scope>
    <source>
        <strain evidence="1 2">LaAM-08-1</strain>
    </source>
</reference>
<protein>
    <submittedName>
        <fullName evidence="1">Uncharacterized protein</fullName>
    </submittedName>
</protein>